<dbReference type="Proteomes" id="UP000481583">
    <property type="component" value="Unassembled WGS sequence"/>
</dbReference>
<evidence type="ECO:0000313" key="7">
    <source>
        <dbReference type="EMBL" id="NGN67607.1"/>
    </source>
</evidence>
<comment type="caution">
    <text evidence="7">The sequence shown here is derived from an EMBL/GenBank/DDBJ whole genome shotgun (WGS) entry which is preliminary data.</text>
</comment>
<dbReference type="PANTHER" id="PTHR43133">
    <property type="entry name" value="RNA POLYMERASE ECF-TYPE SIGMA FACTO"/>
    <property type="match status" value="1"/>
</dbReference>
<evidence type="ECO:0000259" key="5">
    <source>
        <dbReference type="Pfam" id="PF04542"/>
    </source>
</evidence>
<protein>
    <submittedName>
        <fullName evidence="7">Sigma-70 family RNA polymerase sigma factor</fullName>
    </submittedName>
</protein>
<feature type="domain" description="RNA polymerase sigma-70 region 2" evidence="5">
    <location>
        <begin position="22"/>
        <end position="88"/>
    </location>
</feature>
<dbReference type="SUPFAM" id="SSF88946">
    <property type="entry name" value="Sigma2 domain of RNA polymerase sigma factors"/>
    <property type="match status" value="1"/>
</dbReference>
<accession>A0A6G4U8I0</accession>
<name>A0A6G4U8I0_9ACTN</name>
<dbReference type="Gene3D" id="1.10.1740.10">
    <property type="match status" value="1"/>
</dbReference>
<dbReference type="InterPro" id="IPR036388">
    <property type="entry name" value="WH-like_DNA-bd_sf"/>
</dbReference>
<reference evidence="7 8" key="1">
    <citation type="submission" date="2020-02" db="EMBL/GenBank/DDBJ databases">
        <title>Whole-genome analyses of novel actinobacteria.</title>
        <authorList>
            <person name="Sahin N."/>
        </authorList>
    </citation>
    <scope>NUCLEOTIDE SEQUENCE [LARGE SCALE GENOMIC DNA]</scope>
    <source>
        <strain evidence="7 8">A7024</strain>
    </source>
</reference>
<dbReference type="AlphaFoldDB" id="A0A6G4U8I0"/>
<dbReference type="InterPro" id="IPR013324">
    <property type="entry name" value="RNA_pol_sigma_r3/r4-like"/>
</dbReference>
<keyword evidence="2" id="KW-0805">Transcription regulation</keyword>
<evidence type="ECO:0000313" key="8">
    <source>
        <dbReference type="Proteomes" id="UP000481583"/>
    </source>
</evidence>
<gene>
    <name evidence="7" type="ORF">G5C51_27350</name>
</gene>
<keyword evidence="8" id="KW-1185">Reference proteome</keyword>
<dbReference type="InterPro" id="IPR013249">
    <property type="entry name" value="RNA_pol_sigma70_r4_t2"/>
</dbReference>
<dbReference type="RefSeq" id="WP_165240897.1">
    <property type="nucleotide sequence ID" value="NZ_JAAKZV010000151.1"/>
</dbReference>
<proteinExistence type="inferred from homology"/>
<dbReference type="Pfam" id="PF04542">
    <property type="entry name" value="Sigma70_r2"/>
    <property type="match status" value="1"/>
</dbReference>
<dbReference type="GO" id="GO:0006352">
    <property type="term" value="P:DNA-templated transcription initiation"/>
    <property type="evidence" value="ECO:0007669"/>
    <property type="project" value="InterPro"/>
</dbReference>
<evidence type="ECO:0000256" key="3">
    <source>
        <dbReference type="ARBA" id="ARBA00023082"/>
    </source>
</evidence>
<dbReference type="GO" id="GO:0016987">
    <property type="term" value="F:sigma factor activity"/>
    <property type="evidence" value="ECO:0007669"/>
    <property type="project" value="UniProtKB-KW"/>
</dbReference>
<evidence type="ECO:0000256" key="4">
    <source>
        <dbReference type="ARBA" id="ARBA00023163"/>
    </source>
</evidence>
<organism evidence="7 8">
    <name type="scientific">Streptomyces coryli</name>
    <dbReference type="NCBI Taxonomy" id="1128680"/>
    <lineage>
        <taxon>Bacteria</taxon>
        <taxon>Bacillati</taxon>
        <taxon>Actinomycetota</taxon>
        <taxon>Actinomycetes</taxon>
        <taxon>Kitasatosporales</taxon>
        <taxon>Streptomycetaceae</taxon>
        <taxon>Streptomyces</taxon>
    </lineage>
</organism>
<dbReference type="NCBIfam" id="TIGR02937">
    <property type="entry name" value="sigma70-ECF"/>
    <property type="match status" value="1"/>
</dbReference>
<feature type="domain" description="RNA polymerase sigma factor 70 region 4 type 2" evidence="6">
    <location>
        <begin position="120"/>
        <end position="170"/>
    </location>
</feature>
<dbReference type="GO" id="GO:0003677">
    <property type="term" value="F:DNA binding"/>
    <property type="evidence" value="ECO:0007669"/>
    <property type="project" value="InterPro"/>
</dbReference>
<dbReference type="InterPro" id="IPR014284">
    <property type="entry name" value="RNA_pol_sigma-70_dom"/>
</dbReference>
<dbReference type="InterPro" id="IPR039425">
    <property type="entry name" value="RNA_pol_sigma-70-like"/>
</dbReference>
<sequence length="189" mass="19965">MDDADEDLLTRSVSEPAAFEPLVDRHSAALHGYLVRRAPAAADDLLSEVWLRAYAGRGAYAAGRGAARAWLFGIARNVLAGHWQQAARGAQGPAGATSPVGDPWQAVDARLDAAAVGPLLRRRIADLPAVERELLLLVAWEQLTPTEAAAVVGIPAGTARSRLHRARRRLRADLSSSAAALTPLTGDVS</sequence>
<evidence type="ECO:0000256" key="1">
    <source>
        <dbReference type="ARBA" id="ARBA00010641"/>
    </source>
</evidence>
<keyword evidence="3" id="KW-0731">Sigma factor</keyword>
<evidence type="ECO:0000259" key="6">
    <source>
        <dbReference type="Pfam" id="PF08281"/>
    </source>
</evidence>
<dbReference type="PANTHER" id="PTHR43133:SF25">
    <property type="entry name" value="RNA POLYMERASE SIGMA FACTOR RFAY-RELATED"/>
    <property type="match status" value="1"/>
</dbReference>
<dbReference type="SUPFAM" id="SSF88659">
    <property type="entry name" value="Sigma3 and sigma4 domains of RNA polymerase sigma factors"/>
    <property type="match status" value="1"/>
</dbReference>
<dbReference type="Pfam" id="PF08281">
    <property type="entry name" value="Sigma70_r4_2"/>
    <property type="match status" value="1"/>
</dbReference>
<dbReference type="EMBL" id="JAAKZV010000151">
    <property type="protein sequence ID" value="NGN67607.1"/>
    <property type="molecule type" value="Genomic_DNA"/>
</dbReference>
<dbReference type="InterPro" id="IPR007627">
    <property type="entry name" value="RNA_pol_sigma70_r2"/>
</dbReference>
<comment type="similarity">
    <text evidence="1">Belongs to the sigma-70 factor family. ECF subfamily.</text>
</comment>
<evidence type="ECO:0000256" key="2">
    <source>
        <dbReference type="ARBA" id="ARBA00023015"/>
    </source>
</evidence>
<dbReference type="Gene3D" id="1.10.10.10">
    <property type="entry name" value="Winged helix-like DNA-binding domain superfamily/Winged helix DNA-binding domain"/>
    <property type="match status" value="1"/>
</dbReference>
<dbReference type="InterPro" id="IPR013325">
    <property type="entry name" value="RNA_pol_sigma_r2"/>
</dbReference>
<keyword evidence="4" id="KW-0804">Transcription</keyword>